<feature type="domain" description="FAD/NAD(P)-binding" evidence="6">
    <location>
        <begin position="33"/>
        <end position="350"/>
    </location>
</feature>
<keyword evidence="4" id="KW-0560">Oxidoreductase</keyword>
<dbReference type="GO" id="GO:0005739">
    <property type="term" value="C:mitochondrion"/>
    <property type="evidence" value="ECO:0007669"/>
    <property type="project" value="UniProtKB-ARBA"/>
</dbReference>
<comment type="similarity">
    <text evidence="1">Belongs to the NADH dehydrogenase family.</text>
</comment>
<keyword evidence="5" id="KW-0520">NAD</keyword>
<evidence type="ECO:0000259" key="6">
    <source>
        <dbReference type="Pfam" id="PF07992"/>
    </source>
</evidence>
<dbReference type="InterPro" id="IPR045024">
    <property type="entry name" value="NDH-2"/>
</dbReference>
<dbReference type="Pfam" id="PF22366">
    <property type="entry name" value="NDH2_C"/>
    <property type="match status" value="1"/>
</dbReference>
<dbReference type="Gene3D" id="3.50.50.100">
    <property type="match status" value="1"/>
</dbReference>
<evidence type="ECO:0000256" key="3">
    <source>
        <dbReference type="ARBA" id="ARBA00022827"/>
    </source>
</evidence>
<dbReference type="Pfam" id="PF07992">
    <property type="entry name" value="Pyr_redox_2"/>
    <property type="match status" value="1"/>
</dbReference>
<organism evidence="8">
    <name type="scientific">Vannella robusta</name>
    <dbReference type="NCBI Taxonomy" id="1487602"/>
    <lineage>
        <taxon>Eukaryota</taxon>
        <taxon>Amoebozoa</taxon>
        <taxon>Discosea</taxon>
        <taxon>Flabellinia</taxon>
        <taxon>Vannellidae</taxon>
        <taxon>Vannella</taxon>
    </lineage>
</organism>
<dbReference type="EMBL" id="HBKP01009683">
    <property type="protein sequence ID" value="CAE2215083.1"/>
    <property type="molecule type" value="Transcribed_RNA"/>
</dbReference>
<evidence type="ECO:0000259" key="7">
    <source>
        <dbReference type="Pfam" id="PF22366"/>
    </source>
</evidence>
<dbReference type="InterPro" id="IPR054585">
    <property type="entry name" value="NDH2-like_C"/>
</dbReference>
<reference evidence="8" key="1">
    <citation type="submission" date="2021-01" db="EMBL/GenBank/DDBJ databases">
        <authorList>
            <person name="Corre E."/>
            <person name="Pelletier E."/>
            <person name="Niang G."/>
            <person name="Scheremetjew M."/>
            <person name="Finn R."/>
            <person name="Kale V."/>
            <person name="Holt S."/>
            <person name="Cochrane G."/>
            <person name="Meng A."/>
            <person name="Brown T."/>
            <person name="Cohen L."/>
        </authorList>
    </citation>
    <scope>NUCLEOTIDE SEQUENCE</scope>
    <source>
        <strain evidence="8">DIVA3 518/3/11/1/6</strain>
    </source>
</reference>
<proteinExistence type="inferred from homology"/>
<evidence type="ECO:0000256" key="1">
    <source>
        <dbReference type="ARBA" id="ARBA00005272"/>
    </source>
</evidence>
<evidence type="ECO:0000313" key="8">
    <source>
        <dbReference type="EMBL" id="CAE2215083.1"/>
    </source>
</evidence>
<dbReference type="AlphaFoldDB" id="A0A7S4I0K7"/>
<dbReference type="SUPFAM" id="SSF51905">
    <property type="entry name" value="FAD/NAD(P)-binding domain"/>
    <property type="match status" value="2"/>
</dbReference>
<dbReference type="InterPro" id="IPR023753">
    <property type="entry name" value="FAD/NAD-binding_dom"/>
</dbReference>
<sequence>MWKRAGGLLERNVSRSWVAPCRSVRMNSTEKEKVVILGTGWSSFRMVQSLSDKYKIVVVSPRNHFLFTPLLPSTTTGTLEFRSIVEPIRTSKIMDHVTYYQAHCTSFEPEKNLIHCESEYTGTFEVDYDKLVVGVGARNNTFGIEGVEENAHFLKELQDARSIRAHLLQNFEKAIIPTISKHERSRILSCVIVGGGPTGVEYAAELCDFLWNDLPRAYPQINAHEVKVTLLEAGPNILSAFDASMVKKALTSLRKRGVDIRTDSAVSKVNPESLELDSGYKIPYGTLVWSTGVGPHEVVSKSPFKTERGRIVTDEYLKVLGTENVFAFGDCASPESGLLPATAQVALQQGKYLARSLNRMQQNKELQEFKYHFLGNMAYIGGNKSLLESEYVNLSGWVSWIAWRAAYFTRLGSWVNKIQVPFDWTKTLIFGRDVTIF</sequence>
<dbReference type="InterPro" id="IPR036188">
    <property type="entry name" value="FAD/NAD-bd_sf"/>
</dbReference>
<evidence type="ECO:0008006" key="9">
    <source>
        <dbReference type="Google" id="ProtNLM"/>
    </source>
</evidence>
<gene>
    <name evidence="8" type="ORF">VSP0166_LOCUS6850</name>
</gene>
<dbReference type="PANTHER" id="PTHR43706:SF13">
    <property type="entry name" value="NADH DEHYDROGENASE-RELATED"/>
    <property type="match status" value="1"/>
</dbReference>
<keyword evidence="2" id="KW-0285">Flavoprotein</keyword>
<evidence type="ECO:0000256" key="4">
    <source>
        <dbReference type="ARBA" id="ARBA00023002"/>
    </source>
</evidence>
<accession>A0A7S4I0K7</accession>
<evidence type="ECO:0000256" key="5">
    <source>
        <dbReference type="ARBA" id="ARBA00023027"/>
    </source>
</evidence>
<protein>
    <recommendedName>
        <fullName evidence="9">FAD/NAD(P)-binding domain-containing protein</fullName>
    </recommendedName>
</protein>
<dbReference type="GO" id="GO:0003954">
    <property type="term" value="F:NADH dehydrogenase activity"/>
    <property type="evidence" value="ECO:0007669"/>
    <property type="project" value="InterPro"/>
</dbReference>
<name>A0A7S4I0K7_9EUKA</name>
<keyword evidence="3" id="KW-0274">FAD</keyword>
<evidence type="ECO:0000256" key="2">
    <source>
        <dbReference type="ARBA" id="ARBA00022630"/>
    </source>
</evidence>
<dbReference type="PRINTS" id="PR00368">
    <property type="entry name" value="FADPNR"/>
</dbReference>
<feature type="domain" description="External alternative NADH-ubiquinone oxidoreductase-like C-terminal" evidence="7">
    <location>
        <begin position="373"/>
        <end position="433"/>
    </location>
</feature>
<dbReference type="PANTHER" id="PTHR43706">
    <property type="entry name" value="NADH DEHYDROGENASE"/>
    <property type="match status" value="1"/>
</dbReference>